<evidence type="ECO:0000313" key="2">
    <source>
        <dbReference type="Proteomes" id="UP001301769"/>
    </source>
</evidence>
<proteinExistence type="predicted"/>
<dbReference type="EMBL" id="MU858067">
    <property type="protein sequence ID" value="KAK4216621.1"/>
    <property type="molecule type" value="Genomic_DNA"/>
</dbReference>
<accession>A0AAN7B8H6</accession>
<evidence type="ECO:0000313" key="1">
    <source>
        <dbReference type="EMBL" id="KAK4216621.1"/>
    </source>
</evidence>
<reference evidence="1" key="2">
    <citation type="submission" date="2023-05" db="EMBL/GenBank/DDBJ databases">
        <authorList>
            <consortium name="Lawrence Berkeley National Laboratory"/>
            <person name="Steindorff A."/>
            <person name="Hensen N."/>
            <person name="Bonometti L."/>
            <person name="Westerberg I."/>
            <person name="Brannstrom I.O."/>
            <person name="Guillou S."/>
            <person name="Cros-Aarteil S."/>
            <person name="Calhoun S."/>
            <person name="Haridas S."/>
            <person name="Kuo A."/>
            <person name="Mondo S."/>
            <person name="Pangilinan J."/>
            <person name="Riley R."/>
            <person name="Labutti K."/>
            <person name="Andreopoulos B."/>
            <person name="Lipzen A."/>
            <person name="Chen C."/>
            <person name="Yanf M."/>
            <person name="Daum C."/>
            <person name="Ng V."/>
            <person name="Clum A."/>
            <person name="Ohm R."/>
            <person name="Martin F."/>
            <person name="Silar P."/>
            <person name="Natvig D."/>
            <person name="Lalanne C."/>
            <person name="Gautier V."/>
            <person name="Ament-Velasquez S.L."/>
            <person name="Kruys A."/>
            <person name="Hutchinson M.I."/>
            <person name="Powell A.J."/>
            <person name="Barry K."/>
            <person name="Miller A.N."/>
            <person name="Grigoriev I.V."/>
            <person name="Debuchy R."/>
            <person name="Gladieux P."/>
            <person name="Thoren M.H."/>
            <person name="Johannesson H."/>
        </authorList>
    </citation>
    <scope>NUCLEOTIDE SEQUENCE</scope>
    <source>
        <strain evidence="1">PSN293</strain>
    </source>
</reference>
<dbReference type="Proteomes" id="UP001301769">
    <property type="component" value="Unassembled WGS sequence"/>
</dbReference>
<sequence>MSAPHPLPPGGDLTSIGVDVLRAGATEASLVVHNPPDIQSNCEVLGICAVPEEYSDPKMYGWIVADFLAWKTLFYGTWLSSLDIAHALQGGSYTEEMVNKVLGANKDHITALPTDSQECVETLFKSISERAQEADKKGASLLVMIFAPTTPEQDVVIEFGGMPGKKAYLTTEKIRAVIQDSVKHDHLPVILMTPSPLTGGWLCNPSLFLGPNGDITHVSQFIAKSCGAAFANRIIKLYTTRGSPFLSDYQKKAVKYDDLMPIRPSATQLGSLHEFHRKIHEALEHRLCNLAGKHSFVFDSDNWQETYASRNGFPLEKWEARWTRTGVSADEENDGFSFLGEVFGGSRASQLFHISYLACIETQTCPGDWQRPGAYTTRELFDYVRMTENPREDTVKRVFDAIEYRSSCITISQILVKGLGLPVPDGVKCRYWVDDEKAFDDSVYNKLQRAFAEIHNLFDQVALLPGETRHDYKAVRFLRPARWLAACIAHHFADGSGEEIAEFVQLKIAPFMRLIRTTQDGLLRENDTIQQLGVQWITSLG</sequence>
<name>A0AAN7B8H6_9PEZI</name>
<keyword evidence="2" id="KW-1185">Reference proteome</keyword>
<reference evidence="1" key="1">
    <citation type="journal article" date="2023" name="Mol. Phylogenet. Evol.">
        <title>Genome-scale phylogeny and comparative genomics of the fungal order Sordariales.</title>
        <authorList>
            <person name="Hensen N."/>
            <person name="Bonometti L."/>
            <person name="Westerberg I."/>
            <person name="Brannstrom I.O."/>
            <person name="Guillou S."/>
            <person name="Cros-Aarteil S."/>
            <person name="Calhoun S."/>
            <person name="Haridas S."/>
            <person name="Kuo A."/>
            <person name="Mondo S."/>
            <person name="Pangilinan J."/>
            <person name="Riley R."/>
            <person name="LaButti K."/>
            <person name="Andreopoulos B."/>
            <person name="Lipzen A."/>
            <person name="Chen C."/>
            <person name="Yan M."/>
            <person name="Daum C."/>
            <person name="Ng V."/>
            <person name="Clum A."/>
            <person name="Steindorff A."/>
            <person name="Ohm R.A."/>
            <person name="Martin F."/>
            <person name="Silar P."/>
            <person name="Natvig D.O."/>
            <person name="Lalanne C."/>
            <person name="Gautier V."/>
            <person name="Ament-Velasquez S.L."/>
            <person name="Kruys A."/>
            <person name="Hutchinson M.I."/>
            <person name="Powell A.J."/>
            <person name="Barry K."/>
            <person name="Miller A.N."/>
            <person name="Grigoriev I.V."/>
            <person name="Debuchy R."/>
            <person name="Gladieux P."/>
            <person name="Hiltunen Thoren M."/>
            <person name="Johannesson H."/>
        </authorList>
    </citation>
    <scope>NUCLEOTIDE SEQUENCE</scope>
    <source>
        <strain evidence="1">PSN293</strain>
    </source>
</reference>
<protein>
    <submittedName>
        <fullName evidence="1">Uncharacterized protein</fullName>
    </submittedName>
</protein>
<feature type="non-terminal residue" evidence="1">
    <location>
        <position position="541"/>
    </location>
</feature>
<gene>
    <name evidence="1" type="ORF">QBC37DRAFT_310002</name>
</gene>
<organism evidence="1 2">
    <name type="scientific">Rhypophila decipiens</name>
    <dbReference type="NCBI Taxonomy" id="261697"/>
    <lineage>
        <taxon>Eukaryota</taxon>
        <taxon>Fungi</taxon>
        <taxon>Dikarya</taxon>
        <taxon>Ascomycota</taxon>
        <taxon>Pezizomycotina</taxon>
        <taxon>Sordariomycetes</taxon>
        <taxon>Sordariomycetidae</taxon>
        <taxon>Sordariales</taxon>
        <taxon>Naviculisporaceae</taxon>
        <taxon>Rhypophila</taxon>
    </lineage>
</organism>
<dbReference type="AlphaFoldDB" id="A0AAN7B8H6"/>
<comment type="caution">
    <text evidence="1">The sequence shown here is derived from an EMBL/GenBank/DDBJ whole genome shotgun (WGS) entry which is preliminary data.</text>
</comment>